<dbReference type="GO" id="GO:0006360">
    <property type="term" value="P:transcription by RNA polymerase I"/>
    <property type="evidence" value="ECO:0007669"/>
    <property type="project" value="InterPro"/>
</dbReference>
<dbReference type="InterPro" id="IPR052669">
    <property type="entry name" value="SL1/TIF-IB_Component"/>
</dbReference>
<accession>V9KHM8</accession>
<name>V9KHM8_CALMI</name>
<proteinExistence type="evidence at transcript level"/>
<dbReference type="InterPro" id="IPR039495">
    <property type="entry name" value="TAF1A"/>
</dbReference>
<dbReference type="PANTHER" id="PTHR32122">
    <property type="entry name" value="TATA BOX-BINDING PROTEIN ASSOCIATED FACTOR RNA POLYMERASE I SUBUNIT A"/>
    <property type="match status" value="1"/>
</dbReference>
<organism evidence="1">
    <name type="scientific">Callorhinchus milii</name>
    <name type="common">Ghost shark</name>
    <dbReference type="NCBI Taxonomy" id="7868"/>
    <lineage>
        <taxon>Eukaryota</taxon>
        <taxon>Metazoa</taxon>
        <taxon>Chordata</taxon>
        <taxon>Craniata</taxon>
        <taxon>Vertebrata</taxon>
        <taxon>Chondrichthyes</taxon>
        <taxon>Holocephali</taxon>
        <taxon>Chimaeriformes</taxon>
        <taxon>Callorhinchidae</taxon>
        <taxon>Callorhinchus</taxon>
    </lineage>
</organism>
<dbReference type="Pfam" id="PF14929">
    <property type="entry name" value="TAF1_subA"/>
    <property type="match status" value="1"/>
</dbReference>
<evidence type="ECO:0000313" key="1">
    <source>
        <dbReference type="EMBL" id="AFO97513.1"/>
    </source>
</evidence>
<protein>
    <submittedName>
        <fullName evidence="1">TATA box-binding protein-associated factor RNA polymerase I subunit A-like protein</fullName>
    </submittedName>
</protein>
<sequence length="454" mass="53161">MDELIAELQEETGNFLADDESAEVRGLCPEVKLPLPESVLQFQIHRSTKQRSFRRTAKVCLDYIRDALLQHQWQRAADLMVNLFEILEDYGGNAQKTTAIEIIWRLGSEILHNHPRSTVEDVISFSSKMKLAGVKNYLQKCLEHVIYLLYNGMLNEAYLELSNAETWRYGNISSSQSELIPFIQGYKALLDYCTWSKKYEECKKREEGEMDMGTEQEMHNYFRQASIGLNQTLQHPGVWDPFVLSYVNLLEFYDGFDEALKVLDNYAYDSKFPANPNAHVYLYELLKKNQSSPKKMIRVLKILSQMVPSHELMLDLNSLLVESSKMKNRKEGLVVLFNLLDFPSWKENYTVWKRLIKQMKYAVTERHASWMGEQWQLRQNWWPAFHFSERQARRNFEANASFAYRKATVAGLLMGKGCKYFITVYRLGRKVEKPKMKKMKQYIKEHSLRTPSGS</sequence>
<reference evidence="1" key="1">
    <citation type="journal article" date="2014" name="Nature">
        <title>Elephant shark genome provides unique insights into gnathostome evolution.</title>
        <authorList>
            <consortium name="International Elephant Shark Genome Sequencing Consortium"/>
            <person name="Venkatesh B."/>
            <person name="Lee A.P."/>
            <person name="Ravi V."/>
            <person name="Maurya A.K."/>
            <person name="Lian M.M."/>
            <person name="Swann J.B."/>
            <person name="Ohta Y."/>
            <person name="Flajnik M.F."/>
            <person name="Sutoh Y."/>
            <person name="Kasahara M."/>
            <person name="Hoon S."/>
            <person name="Gangu V."/>
            <person name="Roy S.W."/>
            <person name="Irimia M."/>
            <person name="Korzh V."/>
            <person name="Kondrychyn I."/>
            <person name="Lim Z.W."/>
            <person name="Tay B.H."/>
            <person name="Tohari S."/>
            <person name="Kong K.W."/>
            <person name="Ho S."/>
            <person name="Lorente-Galdos B."/>
            <person name="Quilez J."/>
            <person name="Marques-Bonet T."/>
            <person name="Raney B.J."/>
            <person name="Ingham P.W."/>
            <person name="Tay A."/>
            <person name="Hillier L.W."/>
            <person name="Minx P."/>
            <person name="Boehm T."/>
            <person name="Wilson R.K."/>
            <person name="Brenner S."/>
            <person name="Warren W.C."/>
        </authorList>
    </citation>
    <scope>NUCLEOTIDE SEQUENCE</scope>
    <source>
        <tissue evidence="1">Spleen</tissue>
    </source>
</reference>
<dbReference type="PANTHER" id="PTHR32122:SF1">
    <property type="entry name" value="TATA BOX-BINDING PROTEIN-ASSOCIATED FACTOR RNA POLYMERASE I SUBUNIT A"/>
    <property type="match status" value="1"/>
</dbReference>
<dbReference type="GO" id="GO:0000120">
    <property type="term" value="C:RNA polymerase I transcription regulator complex"/>
    <property type="evidence" value="ECO:0007669"/>
    <property type="project" value="InterPro"/>
</dbReference>
<dbReference type="EMBL" id="JW864996">
    <property type="protein sequence ID" value="AFO97513.1"/>
    <property type="molecule type" value="mRNA"/>
</dbReference>
<dbReference type="AlphaFoldDB" id="V9KHM8"/>